<dbReference type="SUPFAM" id="SSF54373">
    <property type="entry name" value="FAD-linked reductases, C-terminal domain"/>
    <property type="match status" value="1"/>
</dbReference>
<name>A0A559MEM6_9HELO</name>
<feature type="domain" description="Glucose-methanol-choline oxidoreductase C-terminal" evidence="2">
    <location>
        <begin position="204"/>
        <end position="337"/>
    </location>
</feature>
<dbReference type="InterPro" id="IPR036188">
    <property type="entry name" value="FAD/NAD-bd_sf"/>
</dbReference>
<dbReference type="PANTHER" id="PTHR11552:SF210">
    <property type="entry name" value="GLUCOSE-METHANOL-CHOLINE OXIDOREDUCTASE N-TERMINAL DOMAIN-CONTAINING PROTEIN-RELATED"/>
    <property type="match status" value="1"/>
</dbReference>
<evidence type="ECO:0000259" key="2">
    <source>
        <dbReference type="Pfam" id="PF05199"/>
    </source>
</evidence>
<dbReference type="SUPFAM" id="SSF51905">
    <property type="entry name" value="FAD/NAD(P)-binding domain"/>
    <property type="match status" value="1"/>
</dbReference>
<accession>A0A559MEM6</accession>
<organism evidence="3 4">
    <name type="scientific">Lachnellula willkommii</name>
    <dbReference type="NCBI Taxonomy" id="215461"/>
    <lineage>
        <taxon>Eukaryota</taxon>
        <taxon>Fungi</taxon>
        <taxon>Dikarya</taxon>
        <taxon>Ascomycota</taxon>
        <taxon>Pezizomycotina</taxon>
        <taxon>Leotiomycetes</taxon>
        <taxon>Helotiales</taxon>
        <taxon>Lachnaceae</taxon>
        <taxon>Lachnellula</taxon>
    </lineage>
</organism>
<evidence type="ECO:0000313" key="4">
    <source>
        <dbReference type="Proteomes" id="UP000315522"/>
    </source>
</evidence>
<dbReference type="Pfam" id="PF05199">
    <property type="entry name" value="GMC_oxred_C"/>
    <property type="match status" value="1"/>
</dbReference>
<sequence>MAQNPLSGLPTGAIASLSSIGPATKERSYATTAYYTPVAHRQNLHVLPNCDVQRILLERTDDGFRATNVKGPLLAVKYSPTAASMILGSSLTKRSSVASYAYLPMMETVSGNGKISLDEILDGDEPNNSAAPPRKIYRELVNNNLKSKDKASSAFLAVAAQNVVPIDRGKFSCGKSPIQFGLHRKEGILIKFVLVQCSPSHSPTVHILSPDPNTKPSIDPKSLSHPLDLEILARHVSYLPNIAEAEPFKSSIMRSGGRRRDPKSLFKNLDNAKNYIRTSGVSMWHRTSTCSMLPRDKGGVINERLLVHGTSNLRIVDASIMPLMPISNIQSRVYAVAERAAEIIKADNGLNN</sequence>
<dbReference type="EMBL" id="QGML01000550">
    <property type="protein sequence ID" value="TVY91422.1"/>
    <property type="molecule type" value="Genomic_DNA"/>
</dbReference>
<dbReference type="GO" id="GO:0016614">
    <property type="term" value="F:oxidoreductase activity, acting on CH-OH group of donors"/>
    <property type="evidence" value="ECO:0007669"/>
    <property type="project" value="InterPro"/>
</dbReference>
<proteinExistence type="inferred from homology"/>
<dbReference type="Proteomes" id="UP000315522">
    <property type="component" value="Unassembled WGS sequence"/>
</dbReference>
<protein>
    <submittedName>
        <fullName evidence="3">Dehydrogenase</fullName>
    </submittedName>
</protein>
<keyword evidence="4" id="KW-1185">Reference proteome</keyword>
<dbReference type="InterPro" id="IPR012132">
    <property type="entry name" value="GMC_OxRdtase"/>
</dbReference>
<dbReference type="AlphaFoldDB" id="A0A559MEM6"/>
<dbReference type="Gene3D" id="3.50.50.60">
    <property type="entry name" value="FAD/NAD(P)-binding domain"/>
    <property type="match status" value="2"/>
</dbReference>
<gene>
    <name evidence="3" type="primary">citC_0</name>
    <name evidence="3" type="ORF">LAWI1_G006784</name>
</gene>
<dbReference type="PANTHER" id="PTHR11552">
    <property type="entry name" value="GLUCOSE-METHANOL-CHOLINE GMC OXIDOREDUCTASE"/>
    <property type="match status" value="1"/>
</dbReference>
<comment type="caution">
    <text evidence="3">The sequence shown here is derived from an EMBL/GenBank/DDBJ whole genome shotgun (WGS) entry which is preliminary data.</text>
</comment>
<dbReference type="GO" id="GO:0050660">
    <property type="term" value="F:flavin adenine dinucleotide binding"/>
    <property type="evidence" value="ECO:0007669"/>
    <property type="project" value="InterPro"/>
</dbReference>
<dbReference type="InterPro" id="IPR007867">
    <property type="entry name" value="GMC_OxRtase_C"/>
</dbReference>
<comment type="similarity">
    <text evidence="1">Belongs to the GMC oxidoreductase family.</text>
</comment>
<evidence type="ECO:0000256" key="1">
    <source>
        <dbReference type="ARBA" id="ARBA00010790"/>
    </source>
</evidence>
<reference evidence="3 4" key="1">
    <citation type="submission" date="2018-05" db="EMBL/GenBank/DDBJ databases">
        <title>Genome sequencing and assembly of the regulated plant pathogen Lachnellula willkommii and related sister species for the development of diagnostic species identification markers.</title>
        <authorList>
            <person name="Giroux E."/>
            <person name="Bilodeau G."/>
        </authorList>
    </citation>
    <scope>NUCLEOTIDE SEQUENCE [LARGE SCALE GENOMIC DNA]</scope>
    <source>
        <strain evidence="3 4">CBS 172.35</strain>
    </source>
</reference>
<evidence type="ECO:0000313" key="3">
    <source>
        <dbReference type="EMBL" id="TVY91422.1"/>
    </source>
</evidence>